<keyword evidence="2" id="KW-1185">Reference proteome</keyword>
<dbReference type="Proteomes" id="UP000054097">
    <property type="component" value="Unassembled WGS sequence"/>
</dbReference>
<reference evidence="2" key="2">
    <citation type="submission" date="2015-01" db="EMBL/GenBank/DDBJ databases">
        <title>Evolutionary Origins and Diversification of the Mycorrhizal Mutualists.</title>
        <authorList>
            <consortium name="DOE Joint Genome Institute"/>
            <consortium name="Mycorrhizal Genomics Consortium"/>
            <person name="Kohler A."/>
            <person name="Kuo A."/>
            <person name="Nagy L.G."/>
            <person name="Floudas D."/>
            <person name="Copeland A."/>
            <person name="Barry K.W."/>
            <person name="Cichocki N."/>
            <person name="Veneault-Fourrey C."/>
            <person name="LaButti K."/>
            <person name="Lindquist E.A."/>
            <person name="Lipzen A."/>
            <person name="Lundell T."/>
            <person name="Morin E."/>
            <person name="Murat C."/>
            <person name="Riley R."/>
            <person name="Ohm R."/>
            <person name="Sun H."/>
            <person name="Tunlid A."/>
            <person name="Henrissat B."/>
            <person name="Grigoriev I.V."/>
            <person name="Hibbett D.S."/>
            <person name="Martin F."/>
        </authorList>
    </citation>
    <scope>NUCLEOTIDE SEQUENCE [LARGE SCALE GENOMIC DNA]</scope>
    <source>
        <strain evidence="2">MAFF 305830</strain>
    </source>
</reference>
<evidence type="ECO:0008006" key="3">
    <source>
        <dbReference type="Google" id="ProtNLM"/>
    </source>
</evidence>
<evidence type="ECO:0000313" key="2">
    <source>
        <dbReference type="Proteomes" id="UP000054097"/>
    </source>
</evidence>
<proteinExistence type="predicted"/>
<evidence type="ECO:0000313" key="1">
    <source>
        <dbReference type="EMBL" id="KIM26858.1"/>
    </source>
</evidence>
<sequence length="433" mass="49164">MTDPAVSRAPFEIWEIILLEVINGTSSPIFDTTCTSSNYLAFKQTCFELSTDFDEDLEYASRALERDRLTVRSVCRTWKAIADRWDNRERWLCISGLDKPISAERWRGAQRIDFFSPRSKIPQDIKRNDDAIENWKLHHKTGVGLMKVKRMELCFHIHSGFMGVLTALCNASRALVSLKSLSLWVPINNPIVLKMISKHFPELSHLTLRCIFDGETEQDVGNPSNGANTRAPTLYLRKLEVLFLIPAPGCFQISSWKLPTLRHLHIRPTVAAENLGSKIPQFLKHYAMTLKTLDLGGLDSTLITTTSSYISTQSTSYGVKSNTITFWDLFPCLRLLRCRLERYGLPTYPGPHHPFECLVRSQQVLNVEDMKATLEPWVNHSNVKKLGSIVIHGPCLSNGTYMKDDGVRSLLQTMRTNGMHLVDPDGKSWIDTL</sequence>
<dbReference type="HOGENOM" id="CLU_618359_0_0_1"/>
<name>A0A0C2WKJ9_SERVB</name>
<reference evidence="1 2" key="1">
    <citation type="submission" date="2014-04" db="EMBL/GenBank/DDBJ databases">
        <authorList>
            <consortium name="DOE Joint Genome Institute"/>
            <person name="Kuo A."/>
            <person name="Zuccaro A."/>
            <person name="Kohler A."/>
            <person name="Nagy L.G."/>
            <person name="Floudas D."/>
            <person name="Copeland A."/>
            <person name="Barry K.W."/>
            <person name="Cichocki N."/>
            <person name="Veneault-Fourrey C."/>
            <person name="LaButti K."/>
            <person name="Lindquist E.A."/>
            <person name="Lipzen A."/>
            <person name="Lundell T."/>
            <person name="Morin E."/>
            <person name="Murat C."/>
            <person name="Sun H."/>
            <person name="Tunlid A."/>
            <person name="Henrissat B."/>
            <person name="Grigoriev I.V."/>
            <person name="Hibbett D.S."/>
            <person name="Martin F."/>
            <person name="Nordberg H.P."/>
            <person name="Cantor M.N."/>
            <person name="Hua S.X."/>
        </authorList>
    </citation>
    <scope>NUCLEOTIDE SEQUENCE [LARGE SCALE GENOMIC DNA]</scope>
    <source>
        <strain evidence="1 2">MAFF 305830</strain>
    </source>
</reference>
<dbReference type="EMBL" id="KN824303">
    <property type="protein sequence ID" value="KIM26858.1"/>
    <property type="molecule type" value="Genomic_DNA"/>
</dbReference>
<accession>A0A0C2WKJ9</accession>
<protein>
    <recommendedName>
        <fullName evidence="3">F-box domain-containing protein</fullName>
    </recommendedName>
</protein>
<dbReference type="OrthoDB" id="3134817at2759"/>
<dbReference type="AlphaFoldDB" id="A0A0C2WKJ9"/>
<organism evidence="1 2">
    <name type="scientific">Serendipita vermifera MAFF 305830</name>
    <dbReference type="NCBI Taxonomy" id="933852"/>
    <lineage>
        <taxon>Eukaryota</taxon>
        <taxon>Fungi</taxon>
        <taxon>Dikarya</taxon>
        <taxon>Basidiomycota</taxon>
        <taxon>Agaricomycotina</taxon>
        <taxon>Agaricomycetes</taxon>
        <taxon>Sebacinales</taxon>
        <taxon>Serendipitaceae</taxon>
        <taxon>Serendipita</taxon>
    </lineage>
</organism>
<gene>
    <name evidence="1" type="ORF">M408DRAFT_72222</name>
</gene>